<dbReference type="FunFam" id="1.20.80.10:FF:000010">
    <property type="entry name" value="Acyl-CoA-binding domain-containing protein 5"/>
    <property type="match status" value="1"/>
</dbReference>
<feature type="region of interest" description="Disordered" evidence="9">
    <location>
        <begin position="25"/>
        <end position="98"/>
    </location>
</feature>
<keyword evidence="5" id="KW-0256">Endoplasmic reticulum</keyword>
<feature type="domain" description="ACB" evidence="10">
    <location>
        <begin position="199"/>
        <end position="284"/>
    </location>
</feature>
<dbReference type="PROSITE" id="PS00880">
    <property type="entry name" value="ACB_1"/>
    <property type="match status" value="1"/>
</dbReference>
<organism evidence="11 12">
    <name type="scientific">Junco hyemalis</name>
    <name type="common">Dark-eyed junco</name>
    <dbReference type="NCBI Taxonomy" id="40217"/>
    <lineage>
        <taxon>Eukaryota</taxon>
        <taxon>Metazoa</taxon>
        <taxon>Chordata</taxon>
        <taxon>Craniata</taxon>
        <taxon>Vertebrata</taxon>
        <taxon>Euteleostomi</taxon>
        <taxon>Archelosauria</taxon>
        <taxon>Archosauria</taxon>
        <taxon>Dinosauria</taxon>
        <taxon>Saurischia</taxon>
        <taxon>Theropoda</taxon>
        <taxon>Coelurosauria</taxon>
        <taxon>Aves</taxon>
        <taxon>Neognathae</taxon>
        <taxon>Neoaves</taxon>
        <taxon>Telluraves</taxon>
        <taxon>Australaves</taxon>
        <taxon>Passeriformes</taxon>
        <taxon>Passerellidae</taxon>
        <taxon>Junco</taxon>
    </lineage>
</organism>
<dbReference type="PRINTS" id="PR00689">
    <property type="entry name" value="ACOABINDINGP"/>
</dbReference>
<dbReference type="InterPro" id="IPR035984">
    <property type="entry name" value="Acyl-CoA-binding_sf"/>
</dbReference>
<proteinExistence type="inferred from homology"/>
<name>A0A8C5JSS9_JUNHY</name>
<dbReference type="Pfam" id="PF00887">
    <property type="entry name" value="ACBP"/>
    <property type="match status" value="1"/>
</dbReference>
<dbReference type="InterPro" id="IPR014352">
    <property type="entry name" value="FERM/acyl-CoA-bd_prot_sf"/>
</dbReference>
<evidence type="ECO:0000256" key="8">
    <source>
        <dbReference type="ARBA" id="ARBA00039735"/>
    </source>
</evidence>
<evidence type="ECO:0000259" key="10">
    <source>
        <dbReference type="PROSITE" id="PS51228"/>
    </source>
</evidence>
<dbReference type="GO" id="GO:0005794">
    <property type="term" value="C:Golgi apparatus"/>
    <property type="evidence" value="ECO:0007669"/>
    <property type="project" value="UniProtKB-SubCell"/>
</dbReference>
<keyword evidence="4" id="KW-0813">Transport</keyword>
<evidence type="ECO:0000313" key="12">
    <source>
        <dbReference type="Proteomes" id="UP000694408"/>
    </source>
</evidence>
<feature type="compositionally biased region" description="Basic and acidic residues" evidence="9">
    <location>
        <begin position="26"/>
        <end position="35"/>
    </location>
</feature>
<evidence type="ECO:0000256" key="1">
    <source>
        <dbReference type="ARBA" id="ARBA00004240"/>
    </source>
</evidence>
<dbReference type="PANTHER" id="PTHR23310">
    <property type="entry name" value="ACYL-COA-BINDING PROTEIN, ACBP"/>
    <property type="match status" value="1"/>
</dbReference>
<sequence length="284" mass="30704">MEEPCGNTEWGARSQIVNFLISTQTDRTEGWDRALPRASGDKQAGGRRWWRIPLGQRDLPDPQQPRHRRPPQRGPATPAPPAPAGPLPLSAATSGYHPAHPLRQSRLFGCTLGTRDWLRGLCPAPRAAVVLSRAAEREAPVPPPHWLLARPRPALIGARGTRGAAIGRRSVWRGVRRARGGGGGADAAGPGPGGLGAMSEAAFQKAAEEVKQLKSQPTDQEMLDVYSHYKQATVGDVNTERPGMLDFKGKAKWDAWSALKGTSKEDAMKAYIAKVEELKGKYGI</sequence>
<dbReference type="SUPFAM" id="SSF47027">
    <property type="entry name" value="Acyl-CoA binding protein"/>
    <property type="match status" value="1"/>
</dbReference>
<protein>
    <recommendedName>
        <fullName evidence="8">Acyl-CoA-binding protein</fullName>
    </recommendedName>
</protein>
<dbReference type="InterPro" id="IPR022408">
    <property type="entry name" value="Acyl-CoA-binding_prot_CS"/>
</dbReference>
<dbReference type="GO" id="GO:0005783">
    <property type="term" value="C:endoplasmic reticulum"/>
    <property type="evidence" value="ECO:0007669"/>
    <property type="project" value="UniProtKB-SubCell"/>
</dbReference>
<dbReference type="GO" id="GO:0006631">
    <property type="term" value="P:fatty acid metabolic process"/>
    <property type="evidence" value="ECO:0007669"/>
    <property type="project" value="TreeGrafter"/>
</dbReference>
<keyword evidence="7" id="KW-0446">Lipid-binding</keyword>
<evidence type="ECO:0000256" key="5">
    <source>
        <dbReference type="ARBA" id="ARBA00022824"/>
    </source>
</evidence>
<evidence type="ECO:0000256" key="6">
    <source>
        <dbReference type="ARBA" id="ARBA00023034"/>
    </source>
</evidence>
<dbReference type="PANTHER" id="PTHR23310:SF54">
    <property type="entry name" value="ACYL-COA-BINDING PROTEIN"/>
    <property type="match status" value="1"/>
</dbReference>
<comment type="subcellular location">
    <subcellularLocation>
        <location evidence="1">Endoplasmic reticulum</location>
    </subcellularLocation>
    <subcellularLocation>
        <location evidence="2">Golgi apparatus</location>
    </subcellularLocation>
</comment>
<accession>A0A8C5JSS9</accession>
<dbReference type="GO" id="GO:0000062">
    <property type="term" value="F:fatty-acyl-CoA binding"/>
    <property type="evidence" value="ECO:0007669"/>
    <property type="project" value="InterPro"/>
</dbReference>
<dbReference type="Gene3D" id="1.20.80.10">
    <property type="match status" value="1"/>
</dbReference>
<evidence type="ECO:0000256" key="4">
    <source>
        <dbReference type="ARBA" id="ARBA00022448"/>
    </source>
</evidence>
<evidence type="ECO:0000256" key="7">
    <source>
        <dbReference type="ARBA" id="ARBA00023121"/>
    </source>
</evidence>
<reference evidence="11" key="2">
    <citation type="submission" date="2025-09" db="UniProtKB">
        <authorList>
            <consortium name="Ensembl"/>
        </authorList>
    </citation>
    <scope>IDENTIFICATION</scope>
</reference>
<dbReference type="Proteomes" id="UP000694408">
    <property type="component" value="Unplaced"/>
</dbReference>
<comment type="similarity">
    <text evidence="3">Belongs to the ACBP family.</text>
</comment>
<evidence type="ECO:0000256" key="9">
    <source>
        <dbReference type="SAM" id="MobiDB-lite"/>
    </source>
</evidence>
<evidence type="ECO:0000313" key="11">
    <source>
        <dbReference type="Ensembl" id="ENSJHYP00000023749.1"/>
    </source>
</evidence>
<feature type="compositionally biased region" description="Pro residues" evidence="9">
    <location>
        <begin position="77"/>
        <end position="86"/>
    </location>
</feature>
<evidence type="ECO:0000256" key="3">
    <source>
        <dbReference type="ARBA" id="ARBA00005567"/>
    </source>
</evidence>
<dbReference type="CDD" id="cd00435">
    <property type="entry name" value="ACBP"/>
    <property type="match status" value="1"/>
</dbReference>
<dbReference type="Ensembl" id="ENSJHYT00000028610.1">
    <property type="protein sequence ID" value="ENSJHYP00000023749.1"/>
    <property type="gene ID" value="ENSJHYG00000017848.1"/>
</dbReference>
<keyword evidence="6" id="KW-0333">Golgi apparatus</keyword>
<dbReference type="AlphaFoldDB" id="A0A8C5JSS9"/>
<keyword evidence="12" id="KW-1185">Reference proteome</keyword>
<dbReference type="PROSITE" id="PS51228">
    <property type="entry name" value="ACB_2"/>
    <property type="match status" value="1"/>
</dbReference>
<reference evidence="11" key="1">
    <citation type="submission" date="2025-08" db="UniProtKB">
        <authorList>
            <consortium name="Ensembl"/>
        </authorList>
    </citation>
    <scope>IDENTIFICATION</scope>
</reference>
<evidence type="ECO:0000256" key="2">
    <source>
        <dbReference type="ARBA" id="ARBA00004555"/>
    </source>
</evidence>
<dbReference type="InterPro" id="IPR000582">
    <property type="entry name" value="Acyl-CoA-binding_protein"/>
</dbReference>